<reference evidence="4 5" key="1">
    <citation type="submission" date="2009-12" db="EMBL/GenBank/DDBJ databases">
        <title>The Genome Sequence of Anolis carolinensis (Green Anole Lizard).</title>
        <authorList>
            <consortium name="The Genome Sequencing Platform"/>
            <person name="Di Palma F."/>
            <person name="Alfoldi J."/>
            <person name="Heiman D."/>
            <person name="Young S."/>
            <person name="Grabherr M."/>
            <person name="Johnson J."/>
            <person name="Lander E.S."/>
            <person name="Lindblad-Toh K."/>
        </authorList>
    </citation>
    <scope>NUCLEOTIDE SEQUENCE [LARGE SCALE GENOMIC DNA]</scope>
    <source>
        <strain evidence="4 5">JBL SC #1</strain>
    </source>
</reference>
<keyword evidence="2" id="KW-1133">Transmembrane helix</keyword>
<organism evidence="4 5">
    <name type="scientific">Anolis carolinensis</name>
    <name type="common">Green anole</name>
    <name type="synonym">American chameleon</name>
    <dbReference type="NCBI Taxonomy" id="28377"/>
    <lineage>
        <taxon>Eukaryota</taxon>
        <taxon>Metazoa</taxon>
        <taxon>Chordata</taxon>
        <taxon>Craniata</taxon>
        <taxon>Vertebrata</taxon>
        <taxon>Euteleostomi</taxon>
        <taxon>Lepidosauria</taxon>
        <taxon>Squamata</taxon>
        <taxon>Bifurcata</taxon>
        <taxon>Unidentata</taxon>
        <taxon>Episquamata</taxon>
        <taxon>Toxicofera</taxon>
        <taxon>Iguania</taxon>
        <taxon>Dactyloidae</taxon>
        <taxon>Anolis</taxon>
    </lineage>
</organism>
<protein>
    <submittedName>
        <fullName evidence="4">Chromosome 18 open reading frame 63</fullName>
    </submittedName>
</protein>
<feature type="region of interest" description="Disordered" evidence="1">
    <location>
        <begin position="522"/>
        <end position="551"/>
    </location>
</feature>
<dbReference type="Bgee" id="ENSACAG00000003727">
    <property type="expression patterns" value="Expressed in brain and 2 other cell types or tissues"/>
</dbReference>
<keyword evidence="2" id="KW-0812">Transmembrane</keyword>
<gene>
    <name evidence="4" type="primary">C18orf63</name>
</gene>
<dbReference type="HOGENOM" id="CLU_018345_1_0_1"/>
<evidence type="ECO:0000259" key="3">
    <source>
        <dbReference type="Pfam" id="PF15813"/>
    </source>
</evidence>
<dbReference type="Proteomes" id="UP000001646">
    <property type="component" value="Chromosome 4"/>
</dbReference>
<dbReference type="Pfam" id="PF15813">
    <property type="entry name" value="DUF4708"/>
    <property type="match status" value="1"/>
</dbReference>
<evidence type="ECO:0000256" key="1">
    <source>
        <dbReference type="SAM" id="MobiDB-lite"/>
    </source>
</evidence>
<dbReference type="InParanoid" id="G1KC70"/>
<dbReference type="InterPro" id="IPR031643">
    <property type="entry name" value="DUF4708"/>
</dbReference>
<dbReference type="eggNOG" id="KOG3815">
    <property type="taxonomic scope" value="Eukaryota"/>
</dbReference>
<feature type="domain" description="DUF4708" evidence="3">
    <location>
        <begin position="7"/>
        <end position="260"/>
    </location>
</feature>
<reference evidence="4" key="2">
    <citation type="submission" date="2025-08" db="UniProtKB">
        <authorList>
            <consortium name="Ensembl"/>
        </authorList>
    </citation>
    <scope>IDENTIFICATION</scope>
</reference>
<dbReference type="Ensembl" id="ENSACAT00000003726.3">
    <property type="protein sequence ID" value="ENSACAP00000003637.3"/>
    <property type="gene ID" value="ENSACAG00000003727.3"/>
</dbReference>
<name>G1KC70_ANOCA</name>
<sequence>MGDARCQSLFFISLPELQNLCAVKVTVSSQLDATGVRASQRKLCRQLVLLHQEVIVSPILGTLNEISVIMPVSMAMAVPERVIPAIFQTCLSYTLIAKLAPKWNQAGHLLIQETDILDIMDFISVMDINVLETQLCISVEVSTIRLPPAKLEDFDISTNIIKKFDSDGSAVIQSCSILSNWCYVLPSMKMGQIINISHFIPSDSPFQSYNELQLHWKNLYGYSLPKDSQKYCNIYFKFIGEQLFTYPMSCIRSQPVQYFPRINLDGVLDAFITDVKTIIHTCGFPLKMTNKALYATKELTQASAQEINSKPANLTEKRNCKLTLTQGISPKCMFSPLTCTIENSHKMELEAKLPNTGIFSNLNLLRKDANPGGVERKVFSKEEWKTSKESASMLNSEDSFRISNRFTSENTTKIIPIFKGKLLQMDRQTANAINGKKKQNISQYSAKVMKVSTAAKSAVFKSSQVQLDKLLQDTSLSNIAHRSVVQIQNGKNNVKSAKPNLIEKNENGVLLSNGASTNRIIGGNNSSTIKPKRLNPSLTSTSYQSAHPAPAVQQHLNKPADLSIGNNALTNCSQKTHLYVARSNVDETKSTITWSQTQSSAEEAKLNVCRSNSSVRKRAKKSGEKKEMVRSQKALTLLLIFLIFNSILKLVYF</sequence>
<reference evidence="4" key="3">
    <citation type="submission" date="2025-09" db="UniProtKB">
        <authorList>
            <consortium name="Ensembl"/>
        </authorList>
    </citation>
    <scope>IDENTIFICATION</scope>
</reference>
<keyword evidence="2" id="KW-0472">Membrane</keyword>
<dbReference type="PANTHER" id="PTHR28495:SF1">
    <property type="entry name" value="GENE, 17266-RELATED"/>
    <property type="match status" value="1"/>
</dbReference>
<proteinExistence type="predicted"/>
<feature type="compositionally biased region" description="Polar residues" evidence="1">
    <location>
        <begin position="536"/>
        <end position="545"/>
    </location>
</feature>
<evidence type="ECO:0000256" key="2">
    <source>
        <dbReference type="SAM" id="Phobius"/>
    </source>
</evidence>
<dbReference type="PANTHER" id="PTHR28495">
    <property type="entry name" value="HYPOTHETICAL PROTEIN LOC100359752"/>
    <property type="match status" value="1"/>
</dbReference>
<evidence type="ECO:0000313" key="4">
    <source>
        <dbReference type="Ensembl" id="ENSACAP00000003637.3"/>
    </source>
</evidence>
<dbReference type="STRING" id="28377.ENSACAP00000003637"/>
<dbReference type="AlphaFoldDB" id="G1KC70"/>
<dbReference type="GeneTree" id="ENSGT00390000007627"/>
<dbReference type="GO" id="GO:0008584">
    <property type="term" value="P:male gonad development"/>
    <property type="evidence" value="ECO:0007669"/>
    <property type="project" value="Ensembl"/>
</dbReference>
<feature type="transmembrane region" description="Helical" evidence="2">
    <location>
        <begin position="634"/>
        <end position="652"/>
    </location>
</feature>
<evidence type="ECO:0000313" key="5">
    <source>
        <dbReference type="Proteomes" id="UP000001646"/>
    </source>
</evidence>
<keyword evidence="5" id="KW-1185">Reference proteome</keyword>
<accession>G1KC70</accession>